<dbReference type="GO" id="GO:0005789">
    <property type="term" value="C:endoplasmic reticulum membrane"/>
    <property type="evidence" value="ECO:0007669"/>
    <property type="project" value="TreeGrafter"/>
</dbReference>
<dbReference type="InterPro" id="IPR031968">
    <property type="entry name" value="VASt"/>
</dbReference>
<accession>A0AAV6YWV6</accession>
<gene>
    <name evidence="5" type="ORF">GDO81_020537</name>
</gene>
<feature type="compositionally biased region" description="Low complexity" evidence="3">
    <location>
        <begin position="28"/>
        <end position="42"/>
    </location>
</feature>
<organism evidence="5 6">
    <name type="scientific">Engystomops pustulosus</name>
    <name type="common">Tungara frog</name>
    <name type="synonym">Physalaemus pustulosus</name>
    <dbReference type="NCBI Taxonomy" id="76066"/>
    <lineage>
        <taxon>Eukaryota</taxon>
        <taxon>Metazoa</taxon>
        <taxon>Chordata</taxon>
        <taxon>Craniata</taxon>
        <taxon>Vertebrata</taxon>
        <taxon>Euteleostomi</taxon>
        <taxon>Amphibia</taxon>
        <taxon>Batrachia</taxon>
        <taxon>Anura</taxon>
        <taxon>Neobatrachia</taxon>
        <taxon>Hyloidea</taxon>
        <taxon>Leptodactylidae</taxon>
        <taxon>Leiuperinae</taxon>
        <taxon>Engystomops</taxon>
    </lineage>
</organism>
<dbReference type="GO" id="GO:0120020">
    <property type="term" value="F:cholesterol transfer activity"/>
    <property type="evidence" value="ECO:0007669"/>
    <property type="project" value="TreeGrafter"/>
</dbReference>
<evidence type="ECO:0000256" key="1">
    <source>
        <dbReference type="ARBA" id="ARBA00004370"/>
    </source>
</evidence>
<dbReference type="Pfam" id="PF16016">
    <property type="entry name" value="VASt"/>
    <property type="match status" value="1"/>
</dbReference>
<reference evidence="5" key="1">
    <citation type="thesis" date="2020" institute="ProQuest LLC" country="789 East Eisenhower Parkway, Ann Arbor, MI, USA">
        <title>Comparative Genomics and Chromosome Evolution.</title>
        <authorList>
            <person name="Mudd A.B."/>
        </authorList>
    </citation>
    <scope>NUCLEOTIDE SEQUENCE</scope>
    <source>
        <strain evidence="5">237g6f4</strain>
        <tissue evidence="5">Blood</tissue>
    </source>
</reference>
<keyword evidence="6" id="KW-1185">Reference proteome</keyword>
<dbReference type="PROSITE" id="PS51778">
    <property type="entry name" value="VAST"/>
    <property type="match status" value="1"/>
</dbReference>
<comment type="subcellular location">
    <subcellularLocation>
        <location evidence="1">Membrane</location>
    </subcellularLocation>
</comment>
<dbReference type="PANTHER" id="PTHR23319">
    <property type="entry name" value="GRAM DOMAIN CONTAINING 1B, ISOFORM E"/>
    <property type="match status" value="1"/>
</dbReference>
<dbReference type="GO" id="GO:0015485">
    <property type="term" value="F:cholesterol binding"/>
    <property type="evidence" value="ECO:0007669"/>
    <property type="project" value="TreeGrafter"/>
</dbReference>
<dbReference type="EMBL" id="WNYA01013539">
    <property type="protein sequence ID" value="KAG8539684.1"/>
    <property type="molecule type" value="Genomic_DNA"/>
</dbReference>
<feature type="compositionally biased region" description="Polar residues" evidence="3">
    <location>
        <begin position="50"/>
        <end position="60"/>
    </location>
</feature>
<protein>
    <recommendedName>
        <fullName evidence="4">VASt domain-containing protein</fullName>
    </recommendedName>
</protein>
<evidence type="ECO:0000256" key="2">
    <source>
        <dbReference type="ARBA" id="ARBA00023136"/>
    </source>
</evidence>
<sequence>MTGHSEMLSDSQLDGSSSQTVTPLSEMAGSGLLDSLPALDLLPGEDLPTDLSNNSTPSSTQDEEMTGLGKEALTCDLPGRLHINAVYHISAERLQQALTSDTRFMTEFMEQRKFTDVVINPWALDSGGKQSRVINYTIPINNPLGPKSAPAVETQVRE</sequence>
<evidence type="ECO:0000313" key="5">
    <source>
        <dbReference type="EMBL" id="KAG8539684.1"/>
    </source>
</evidence>
<proteinExistence type="predicted"/>
<dbReference type="InterPro" id="IPR051482">
    <property type="entry name" value="Cholesterol_transport"/>
</dbReference>
<feature type="compositionally biased region" description="Low complexity" evidence="3">
    <location>
        <begin position="8"/>
        <end position="19"/>
    </location>
</feature>
<dbReference type="Proteomes" id="UP000824782">
    <property type="component" value="Unassembled WGS sequence"/>
</dbReference>
<dbReference type="GO" id="GO:0005886">
    <property type="term" value="C:plasma membrane"/>
    <property type="evidence" value="ECO:0007669"/>
    <property type="project" value="TreeGrafter"/>
</dbReference>
<name>A0AAV6YWV6_ENGPU</name>
<dbReference type="AlphaFoldDB" id="A0AAV6YWV6"/>
<feature type="domain" description="VASt" evidence="4">
    <location>
        <begin position="78"/>
        <end position="158"/>
    </location>
</feature>
<evidence type="ECO:0000259" key="4">
    <source>
        <dbReference type="PROSITE" id="PS51778"/>
    </source>
</evidence>
<dbReference type="PANTHER" id="PTHR23319:SF8">
    <property type="entry name" value="PROTEIN ASTER-A"/>
    <property type="match status" value="1"/>
</dbReference>
<evidence type="ECO:0000256" key="3">
    <source>
        <dbReference type="SAM" id="MobiDB-lite"/>
    </source>
</evidence>
<evidence type="ECO:0000313" key="6">
    <source>
        <dbReference type="Proteomes" id="UP000824782"/>
    </source>
</evidence>
<keyword evidence="2" id="KW-0472">Membrane</keyword>
<comment type="caution">
    <text evidence="5">The sequence shown here is derived from an EMBL/GenBank/DDBJ whole genome shotgun (WGS) entry which is preliminary data.</text>
</comment>
<dbReference type="GO" id="GO:0140268">
    <property type="term" value="C:endoplasmic reticulum-plasma membrane contact site"/>
    <property type="evidence" value="ECO:0007669"/>
    <property type="project" value="TreeGrafter"/>
</dbReference>
<dbReference type="GO" id="GO:0032366">
    <property type="term" value="P:intracellular sterol transport"/>
    <property type="evidence" value="ECO:0007669"/>
    <property type="project" value="TreeGrafter"/>
</dbReference>
<feature type="region of interest" description="Disordered" evidence="3">
    <location>
        <begin position="1"/>
        <end position="66"/>
    </location>
</feature>